<keyword evidence="2" id="KW-1185">Reference proteome</keyword>
<proteinExistence type="predicted"/>
<dbReference type="EMBL" id="OCNH01000004">
    <property type="protein sequence ID" value="SOD95241.1"/>
    <property type="molecule type" value="Genomic_DNA"/>
</dbReference>
<dbReference type="RefSeq" id="WP_097129080.1">
    <property type="nucleotide sequence ID" value="NZ_OCNH01000004.1"/>
</dbReference>
<evidence type="ECO:0000313" key="1">
    <source>
        <dbReference type="EMBL" id="SOD95241.1"/>
    </source>
</evidence>
<dbReference type="Proteomes" id="UP000219452">
    <property type="component" value="Unassembled WGS sequence"/>
</dbReference>
<gene>
    <name evidence="1" type="ORF">SAMN06269250_4790</name>
</gene>
<dbReference type="InterPro" id="IPR012899">
    <property type="entry name" value="LTXXQ"/>
</dbReference>
<organism evidence="1 2">
    <name type="scientific">Spirosoma fluviale</name>
    <dbReference type="NCBI Taxonomy" id="1597977"/>
    <lineage>
        <taxon>Bacteria</taxon>
        <taxon>Pseudomonadati</taxon>
        <taxon>Bacteroidota</taxon>
        <taxon>Cytophagia</taxon>
        <taxon>Cytophagales</taxon>
        <taxon>Cytophagaceae</taxon>
        <taxon>Spirosoma</taxon>
    </lineage>
</organism>
<sequence>MRHNLLIIFVQFVLICTVVGRGIAQSPSTALALSDTSHHLSKDQLAAMKRIQTESEKKAAPVALRLAQTVKQIYANMLADQEDKTLRQQLAIQMNKATIELLSIKGQSMRDIVGVLTPEQKQLVKQEMQKPNAKADLAELIGKMFNVAKP</sequence>
<evidence type="ECO:0000313" key="2">
    <source>
        <dbReference type="Proteomes" id="UP000219452"/>
    </source>
</evidence>
<dbReference type="Pfam" id="PF07813">
    <property type="entry name" value="LTXXQ"/>
    <property type="match status" value="1"/>
</dbReference>
<reference evidence="2" key="1">
    <citation type="submission" date="2017-09" db="EMBL/GenBank/DDBJ databases">
        <authorList>
            <person name="Varghese N."/>
            <person name="Submissions S."/>
        </authorList>
    </citation>
    <scope>NUCLEOTIDE SEQUENCE [LARGE SCALE GENOMIC DNA]</scope>
    <source>
        <strain evidence="2">DSM 29961</strain>
    </source>
</reference>
<name>A0A286GI90_9BACT</name>
<protein>
    <submittedName>
        <fullName evidence="1">LTXXQ motif family protein</fullName>
    </submittedName>
</protein>
<dbReference type="Gene3D" id="1.20.120.1490">
    <property type="match status" value="1"/>
</dbReference>
<accession>A0A286GI90</accession>
<dbReference type="AlphaFoldDB" id="A0A286GI90"/>